<reference evidence="3" key="2">
    <citation type="submission" date="2015-01" db="EMBL/GenBank/DDBJ databases">
        <title>Evolutionary Origins and Diversification of the Mycorrhizal Mutualists.</title>
        <authorList>
            <consortium name="DOE Joint Genome Institute"/>
            <consortium name="Mycorrhizal Genomics Consortium"/>
            <person name="Kohler A."/>
            <person name="Kuo A."/>
            <person name="Nagy L.G."/>
            <person name="Floudas D."/>
            <person name="Copeland A."/>
            <person name="Barry K.W."/>
            <person name="Cichocki N."/>
            <person name="Veneault-Fourrey C."/>
            <person name="LaButti K."/>
            <person name="Lindquist E.A."/>
            <person name="Lipzen A."/>
            <person name="Lundell T."/>
            <person name="Morin E."/>
            <person name="Murat C."/>
            <person name="Riley R."/>
            <person name="Ohm R."/>
            <person name="Sun H."/>
            <person name="Tunlid A."/>
            <person name="Henrissat B."/>
            <person name="Grigoriev I.V."/>
            <person name="Hibbett D.S."/>
            <person name="Martin F."/>
        </authorList>
    </citation>
    <scope>NUCLEOTIDE SEQUENCE [LARGE SCALE GENOMIC DNA]</scope>
    <source>
        <strain evidence="3">Zn</strain>
    </source>
</reference>
<dbReference type="Pfam" id="PF08643">
    <property type="entry name" value="DUF1776"/>
    <property type="match status" value="1"/>
</dbReference>
<dbReference type="AlphaFoldDB" id="A0A0C3H377"/>
<reference evidence="2 3" key="1">
    <citation type="submission" date="2014-04" db="EMBL/GenBank/DDBJ databases">
        <authorList>
            <consortium name="DOE Joint Genome Institute"/>
            <person name="Kuo A."/>
            <person name="Martino E."/>
            <person name="Perotto S."/>
            <person name="Kohler A."/>
            <person name="Nagy L.G."/>
            <person name="Floudas D."/>
            <person name="Copeland A."/>
            <person name="Barry K.W."/>
            <person name="Cichocki N."/>
            <person name="Veneault-Fourrey C."/>
            <person name="LaButti K."/>
            <person name="Lindquist E.A."/>
            <person name="Lipzen A."/>
            <person name="Lundell T."/>
            <person name="Morin E."/>
            <person name="Murat C."/>
            <person name="Sun H."/>
            <person name="Tunlid A."/>
            <person name="Henrissat B."/>
            <person name="Grigoriev I.V."/>
            <person name="Hibbett D.S."/>
            <person name="Martin F."/>
            <person name="Nordberg H.P."/>
            <person name="Cantor M.N."/>
            <person name="Hua S.X."/>
        </authorList>
    </citation>
    <scope>NUCLEOTIDE SEQUENCE [LARGE SCALE GENOMIC DNA]</scope>
    <source>
        <strain evidence="2 3">Zn</strain>
    </source>
</reference>
<evidence type="ECO:0000313" key="2">
    <source>
        <dbReference type="EMBL" id="KIM97844.1"/>
    </source>
</evidence>
<evidence type="ECO:0000256" key="1">
    <source>
        <dbReference type="SAM" id="MobiDB-lite"/>
    </source>
</evidence>
<feature type="compositionally biased region" description="Polar residues" evidence="1">
    <location>
        <begin position="450"/>
        <end position="463"/>
    </location>
</feature>
<dbReference type="SUPFAM" id="SSF51735">
    <property type="entry name" value="NAD(P)-binding Rossmann-fold domains"/>
    <property type="match status" value="1"/>
</dbReference>
<feature type="region of interest" description="Disordered" evidence="1">
    <location>
        <begin position="450"/>
        <end position="473"/>
    </location>
</feature>
<accession>A0A0C3H377</accession>
<evidence type="ECO:0008006" key="4">
    <source>
        <dbReference type="Google" id="ProtNLM"/>
    </source>
</evidence>
<dbReference type="STRING" id="913774.A0A0C3H377"/>
<sequence>MSADDFVFLDVLSSVPNDIKLYSSQVADYVDRHLERASNALREALSTAPWLPESARPRPLPPPRSLVKSAASASLYARVHDWVSANKIKVTIGLVSIGGVAYILMREKRHRKKRRAKKAGNGARLEVVVVAGSPSEPITRSISLDLERRGFIVYIVCNTIEEEVIVHNESRPDVKPLMIDIIDRESARASIERFIQYLQSPHTPFQGARSHHLIFRSLIIVPSLSYPSAPIATLSPSTFNDLLNTRLLTPILTLQSFLPVLASSSTLHQQAVSATPSKPSVLVLTPSIISSLSPAFHAPESSIVSALSSFTSVLSSELSPMGIPVTHLQLGTFDTSIFSPHNRHLATPQSQRAETLKWDPQTREVYARNFVAVSSRGLGRGSSLRELNDAVFDAMASRRGGIVRVGMGSILYGFIGRWAPSSLVGWMMGVRAIGNDGSRMWFGRGLLTSSDASRATSPGSQASIEAGGLGSSDYISVYGYGEKEEH</sequence>
<keyword evidence="3" id="KW-1185">Reference proteome</keyword>
<name>A0A0C3H377_OIDMZ</name>
<dbReference type="Gene3D" id="3.40.50.720">
    <property type="entry name" value="NAD(P)-binding Rossmann-like Domain"/>
    <property type="match status" value="1"/>
</dbReference>
<dbReference type="OrthoDB" id="5308060at2759"/>
<evidence type="ECO:0000313" key="3">
    <source>
        <dbReference type="Proteomes" id="UP000054321"/>
    </source>
</evidence>
<proteinExistence type="predicted"/>
<dbReference type="EMBL" id="KN832881">
    <property type="protein sequence ID" value="KIM97844.1"/>
    <property type="molecule type" value="Genomic_DNA"/>
</dbReference>
<dbReference type="Proteomes" id="UP000054321">
    <property type="component" value="Unassembled WGS sequence"/>
</dbReference>
<dbReference type="InterPro" id="IPR013952">
    <property type="entry name" value="DUF1776_fun"/>
</dbReference>
<protein>
    <recommendedName>
        <fullName evidence="4">DUF1776-domain-containing protein</fullName>
    </recommendedName>
</protein>
<dbReference type="PANTHER" id="PTHR43313:SF1">
    <property type="entry name" value="3BETA-HYDROXYSTEROID DEHYDROGENASE DHS-16"/>
    <property type="match status" value="1"/>
</dbReference>
<gene>
    <name evidence="2" type="ORF">OIDMADRAFT_203048</name>
</gene>
<dbReference type="PANTHER" id="PTHR43313">
    <property type="entry name" value="SHORT-CHAIN DEHYDROGENASE/REDUCTASE FAMILY 9C"/>
    <property type="match status" value="1"/>
</dbReference>
<organism evidence="2 3">
    <name type="scientific">Oidiodendron maius (strain Zn)</name>
    <dbReference type="NCBI Taxonomy" id="913774"/>
    <lineage>
        <taxon>Eukaryota</taxon>
        <taxon>Fungi</taxon>
        <taxon>Dikarya</taxon>
        <taxon>Ascomycota</taxon>
        <taxon>Pezizomycotina</taxon>
        <taxon>Leotiomycetes</taxon>
        <taxon>Leotiomycetes incertae sedis</taxon>
        <taxon>Myxotrichaceae</taxon>
        <taxon>Oidiodendron</taxon>
    </lineage>
</organism>
<dbReference type="HOGENOM" id="CLU_022136_0_0_1"/>
<dbReference type="InterPro" id="IPR036291">
    <property type="entry name" value="NAD(P)-bd_dom_sf"/>
</dbReference>
<dbReference type="InParanoid" id="A0A0C3H377"/>